<dbReference type="Proteomes" id="UP001501532">
    <property type="component" value="Unassembled WGS sequence"/>
</dbReference>
<organism evidence="1 2">
    <name type="scientific">Streptomyces glomeratus</name>
    <dbReference type="NCBI Taxonomy" id="284452"/>
    <lineage>
        <taxon>Bacteria</taxon>
        <taxon>Bacillati</taxon>
        <taxon>Actinomycetota</taxon>
        <taxon>Actinomycetes</taxon>
        <taxon>Kitasatosporales</taxon>
        <taxon>Streptomycetaceae</taxon>
        <taxon>Streptomyces</taxon>
    </lineage>
</organism>
<evidence type="ECO:0000313" key="2">
    <source>
        <dbReference type="Proteomes" id="UP001501532"/>
    </source>
</evidence>
<proteinExistence type="predicted"/>
<keyword evidence="2" id="KW-1185">Reference proteome</keyword>
<gene>
    <name evidence="1" type="ORF">GCM10010448_32160</name>
</gene>
<name>A0ABP6LIS9_9ACTN</name>
<reference evidence="2" key="1">
    <citation type="journal article" date="2019" name="Int. J. Syst. Evol. Microbiol.">
        <title>The Global Catalogue of Microorganisms (GCM) 10K type strain sequencing project: providing services to taxonomists for standard genome sequencing and annotation.</title>
        <authorList>
            <consortium name="The Broad Institute Genomics Platform"/>
            <consortium name="The Broad Institute Genome Sequencing Center for Infectious Disease"/>
            <person name="Wu L."/>
            <person name="Ma J."/>
        </authorList>
    </citation>
    <scope>NUCLEOTIDE SEQUENCE [LARGE SCALE GENOMIC DNA]</scope>
    <source>
        <strain evidence="2">JCM 9091</strain>
    </source>
</reference>
<dbReference type="RefSeq" id="WP_234515231.1">
    <property type="nucleotide sequence ID" value="NZ_BAAAUF010000022.1"/>
</dbReference>
<dbReference type="EMBL" id="BAAAUF010000022">
    <property type="protein sequence ID" value="GAA3046822.1"/>
    <property type="molecule type" value="Genomic_DNA"/>
</dbReference>
<sequence>MIHRLEPLVVRHTHRLPTPTGPTGPMGKGDVAARQFDAALMSVGFKLSADLLAHLSALSENTVVDIAVRTLGTVREMVGDHVRHNVYFIDFPANVPDTFDFWMGCIADALADDTSRDRTKAQLDSGVVDLLTLPSYGNYRHTYAEVLAAHDELIAAAGDRMTVLWRGGDLADEITALYLALAGSPTPLGDAELDDLRMLAEHCVRGPQPGAIPVRETRAVVNQARLKVGADLLLDTVTDVLRLACALSGGDVTLQAPTRFRALSRPVRRALIAGLDTVAAAAPAKLADVAAHREAWKRLGERLHPHEYPDRPHAAEVFAVARGERTARSFDSRVEELLDAGDVTAAAELLKSAPGRLFRALDRLLRTASTRAERDAVVAAAEQVAPLVSGRVVLSVREHLHNRAAEAGKSRVFVNRHGRAWVTPDTRPTVRAPERTRLVTALDAEIRRRLPAPGHLVVDPQVLDVALPLSGRATAPGLGVLPRGSRCPVDGELLRFFVYWKQTSRSTDYDLSALTLDADYATLSWLSYTNLTDVEGEHSGDITDARDGASEFINLRLGAVRGTFVVPQVNIYSGEGFEETEESFFGFMLRDAEQRGRPFEPRTVRMKSELRGPGRVALPLAFHRGRDGRWRARWLHLYLKGHPSANRVEENRVSVATLVRGIVEHDPLTVRYLADLMAEGGTRVTSWDGGTVPDGPVTYIGLERPEGLPPGSRIITPGNLRDLIPD</sequence>
<evidence type="ECO:0000313" key="1">
    <source>
        <dbReference type="EMBL" id="GAA3046822.1"/>
    </source>
</evidence>
<protein>
    <submittedName>
        <fullName evidence="1">TerD family protein</fullName>
    </submittedName>
</protein>
<accession>A0ABP6LIS9</accession>
<comment type="caution">
    <text evidence="1">The sequence shown here is derived from an EMBL/GenBank/DDBJ whole genome shotgun (WGS) entry which is preliminary data.</text>
</comment>